<dbReference type="Proteomes" id="UP001565471">
    <property type="component" value="Unassembled WGS sequence"/>
</dbReference>
<comment type="caution">
    <text evidence="2">The sequence shown here is derived from an EMBL/GenBank/DDBJ whole genome shotgun (WGS) entry which is preliminary data.</text>
</comment>
<dbReference type="PANTHER" id="PTHR35149:SF2">
    <property type="entry name" value="DUF262 DOMAIN-CONTAINING PROTEIN"/>
    <property type="match status" value="1"/>
</dbReference>
<dbReference type="Pfam" id="PF07510">
    <property type="entry name" value="GmrSD_C"/>
    <property type="match status" value="1"/>
</dbReference>
<dbReference type="InterPro" id="IPR011089">
    <property type="entry name" value="GmrSD_C"/>
</dbReference>
<evidence type="ECO:0000313" key="3">
    <source>
        <dbReference type="Proteomes" id="UP001565471"/>
    </source>
</evidence>
<sequence>MRKRKKPSSKSSWQNGYKRTWSARMPSWANTLKRYTLGSMQQYRTSYLLAKLAQHVEIAFKGMRGPGGLGEFTALEIEHILPDTPEADLRQSFTANPGKRYDDYKVKLGNVTLLEKPINIVASNGFFEKKKPEYAKSGHYLTRSIVALSPVGRNSSITRINEKLQAFENWSANDIEQRQDMLIALGKDVWRTSPIDVS</sequence>
<gene>
    <name evidence="2" type="ORF">ABIF29_001490</name>
</gene>
<dbReference type="PANTHER" id="PTHR35149">
    <property type="entry name" value="SLL5132 PROTEIN"/>
    <property type="match status" value="1"/>
</dbReference>
<dbReference type="EMBL" id="JBGBZA010000002">
    <property type="protein sequence ID" value="MEY9314691.1"/>
    <property type="molecule type" value="Genomic_DNA"/>
</dbReference>
<protein>
    <recommendedName>
        <fullName evidence="1">GmrSD restriction endonucleases C-terminal domain-containing protein</fullName>
    </recommendedName>
</protein>
<organism evidence="2 3">
    <name type="scientific">Bradyrhizobium elkanii</name>
    <dbReference type="NCBI Taxonomy" id="29448"/>
    <lineage>
        <taxon>Bacteria</taxon>
        <taxon>Pseudomonadati</taxon>
        <taxon>Pseudomonadota</taxon>
        <taxon>Alphaproteobacteria</taxon>
        <taxon>Hyphomicrobiales</taxon>
        <taxon>Nitrobacteraceae</taxon>
        <taxon>Bradyrhizobium</taxon>
    </lineage>
</organism>
<evidence type="ECO:0000313" key="2">
    <source>
        <dbReference type="EMBL" id="MEY9314691.1"/>
    </source>
</evidence>
<reference evidence="2 3" key="1">
    <citation type="submission" date="2024-07" db="EMBL/GenBank/DDBJ databases">
        <title>Genomic Encyclopedia of Type Strains, Phase V (KMG-V): Genome sequencing to study the core and pangenomes of soil and plant-associated prokaryotes.</title>
        <authorList>
            <person name="Whitman W."/>
        </authorList>
    </citation>
    <scope>NUCLEOTIDE SEQUENCE [LARGE SCALE GENOMIC DNA]</scope>
    <source>
        <strain evidence="2 3">USDA 415</strain>
    </source>
</reference>
<evidence type="ECO:0000259" key="1">
    <source>
        <dbReference type="Pfam" id="PF07510"/>
    </source>
</evidence>
<name>A0ABV4EUI3_BRAEL</name>
<dbReference type="RefSeq" id="WP_197971325.1">
    <property type="nucleotide sequence ID" value="NZ_CP126004.1"/>
</dbReference>
<keyword evidence="3" id="KW-1185">Reference proteome</keyword>
<feature type="domain" description="GmrSD restriction endonucleases C-terminal" evidence="1">
    <location>
        <begin position="66"/>
        <end position="184"/>
    </location>
</feature>
<accession>A0ABV4EUI3</accession>
<proteinExistence type="predicted"/>